<evidence type="ECO:0000313" key="2">
    <source>
        <dbReference type="EMBL" id="EMR03684.1"/>
    </source>
</evidence>
<dbReference type="Gene3D" id="3.40.250.10">
    <property type="entry name" value="Rhodanese-like domain"/>
    <property type="match status" value="1"/>
</dbReference>
<organism evidence="2 3">
    <name type="scientific">Cesiribacter andamanensis AMV16</name>
    <dbReference type="NCBI Taxonomy" id="1279009"/>
    <lineage>
        <taxon>Bacteria</taxon>
        <taxon>Pseudomonadati</taxon>
        <taxon>Bacteroidota</taxon>
        <taxon>Cytophagia</taxon>
        <taxon>Cytophagales</taxon>
        <taxon>Cesiribacteraceae</taxon>
        <taxon>Cesiribacter</taxon>
    </lineage>
</organism>
<dbReference type="STRING" id="1279009.ADICEAN_01205"/>
<dbReference type="InterPro" id="IPR050229">
    <property type="entry name" value="GlpE_sulfurtransferase"/>
</dbReference>
<reference evidence="2 3" key="1">
    <citation type="journal article" date="2013" name="Genome Announc.">
        <title>Draft Genome Sequence of Cesiribacter andamanensis Strain AMV16T, Isolated from a Soil Sample from a Mud Volcano in the Andaman Islands, India.</title>
        <authorList>
            <person name="Shivaji S."/>
            <person name="Ara S."/>
            <person name="Begum Z."/>
            <person name="Srinivas T.N."/>
            <person name="Singh A."/>
            <person name="Kumar Pinnaka A."/>
        </authorList>
    </citation>
    <scope>NUCLEOTIDE SEQUENCE [LARGE SCALE GENOMIC DNA]</scope>
    <source>
        <strain evidence="2 3">AMV16</strain>
    </source>
</reference>
<dbReference type="GO" id="GO:0016779">
    <property type="term" value="F:nucleotidyltransferase activity"/>
    <property type="evidence" value="ECO:0007669"/>
    <property type="project" value="UniProtKB-KW"/>
</dbReference>
<name>M7NZA6_9BACT</name>
<dbReference type="AlphaFoldDB" id="M7NZA6"/>
<dbReference type="InterPro" id="IPR036873">
    <property type="entry name" value="Rhodanese-like_dom_sf"/>
</dbReference>
<dbReference type="PANTHER" id="PTHR43031:SF1">
    <property type="entry name" value="PYRIDINE NUCLEOTIDE-DISULPHIDE OXIDOREDUCTASE"/>
    <property type="match status" value="1"/>
</dbReference>
<sequence length="133" mass="14359">MALLVMIWRRGGVLLLLAVLVSCGVSDKAALSPLQFIAAQSTQPGQLIDVRLSAELETASIGRALLLNPDDAPTFKRSINKLNRKQVFYLYCTSGNRGAQAAALMRQAGFSQVYYLKGGLLSLQQEGYNVAAL</sequence>
<dbReference type="Pfam" id="PF00581">
    <property type="entry name" value="Rhodanese"/>
    <property type="match status" value="1"/>
</dbReference>
<keyword evidence="3" id="KW-1185">Reference proteome</keyword>
<dbReference type="SUPFAM" id="SSF52821">
    <property type="entry name" value="Rhodanese/Cell cycle control phosphatase"/>
    <property type="match status" value="1"/>
</dbReference>
<evidence type="ECO:0000259" key="1">
    <source>
        <dbReference type="PROSITE" id="PS50206"/>
    </source>
</evidence>
<gene>
    <name evidence="2" type="primary">moeZ_1</name>
    <name evidence="2" type="ORF">ADICEAN_01205</name>
</gene>
<accession>M7NZA6</accession>
<dbReference type="EMBL" id="AODQ01000020">
    <property type="protein sequence ID" value="EMR03684.1"/>
    <property type="molecule type" value="Genomic_DNA"/>
</dbReference>
<keyword evidence="2" id="KW-0808">Transferase</keyword>
<comment type="caution">
    <text evidence="2">The sequence shown here is derived from an EMBL/GenBank/DDBJ whole genome shotgun (WGS) entry which is preliminary data.</text>
</comment>
<dbReference type="SMART" id="SM00450">
    <property type="entry name" value="RHOD"/>
    <property type="match status" value="1"/>
</dbReference>
<feature type="domain" description="Rhodanese" evidence="1">
    <location>
        <begin position="41"/>
        <end position="132"/>
    </location>
</feature>
<evidence type="ECO:0000313" key="3">
    <source>
        <dbReference type="Proteomes" id="UP000011910"/>
    </source>
</evidence>
<dbReference type="PANTHER" id="PTHR43031">
    <property type="entry name" value="FAD-DEPENDENT OXIDOREDUCTASE"/>
    <property type="match status" value="1"/>
</dbReference>
<dbReference type="PROSITE" id="PS50206">
    <property type="entry name" value="RHODANESE_3"/>
    <property type="match status" value="1"/>
</dbReference>
<dbReference type="eggNOG" id="COG0607">
    <property type="taxonomic scope" value="Bacteria"/>
</dbReference>
<dbReference type="Proteomes" id="UP000011910">
    <property type="component" value="Unassembled WGS sequence"/>
</dbReference>
<protein>
    <submittedName>
        <fullName evidence="2">Putative adenylyltransferase/sulfurtransferase MoeZ</fullName>
    </submittedName>
</protein>
<dbReference type="InterPro" id="IPR001763">
    <property type="entry name" value="Rhodanese-like_dom"/>
</dbReference>
<proteinExistence type="predicted"/>
<keyword evidence="2" id="KW-0548">Nucleotidyltransferase</keyword>
<dbReference type="CDD" id="cd00158">
    <property type="entry name" value="RHOD"/>
    <property type="match status" value="1"/>
</dbReference>